<dbReference type="RefSeq" id="WP_095088879.1">
    <property type="nucleotide sequence ID" value="NZ_BMDM01000001.1"/>
</dbReference>
<name>A0A239ZTH6_9STAP</name>
<gene>
    <name evidence="2" type="ORF">SAMEA4384403_01871</name>
</gene>
<feature type="region of interest" description="Disordered" evidence="1">
    <location>
        <begin position="1"/>
        <end position="59"/>
    </location>
</feature>
<proteinExistence type="predicted"/>
<dbReference type="AlphaFoldDB" id="A0A239ZTH6"/>
<evidence type="ECO:0000256" key="1">
    <source>
        <dbReference type="SAM" id="MobiDB-lite"/>
    </source>
</evidence>
<evidence type="ECO:0000313" key="3">
    <source>
        <dbReference type="Proteomes" id="UP000242084"/>
    </source>
</evidence>
<keyword evidence="3" id="KW-1185">Reference proteome</keyword>
<dbReference type="EMBL" id="LT906462">
    <property type="protein sequence ID" value="SNV74114.1"/>
    <property type="molecule type" value="Genomic_DNA"/>
</dbReference>
<dbReference type="KEGG" id="sste:SAMEA4384403_1871"/>
<evidence type="ECO:0000313" key="2">
    <source>
        <dbReference type="EMBL" id="SNV74114.1"/>
    </source>
</evidence>
<feature type="compositionally biased region" description="Gly residues" evidence="1">
    <location>
        <begin position="27"/>
        <end position="38"/>
    </location>
</feature>
<accession>A0A239ZTH6</accession>
<organism evidence="2 3">
    <name type="scientific">Mammaliicoccus stepanovicii</name>
    <dbReference type="NCBI Taxonomy" id="643214"/>
    <lineage>
        <taxon>Bacteria</taxon>
        <taxon>Bacillati</taxon>
        <taxon>Bacillota</taxon>
        <taxon>Bacilli</taxon>
        <taxon>Bacillales</taxon>
        <taxon>Staphylococcaceae</taxon>
        <taxon>Mammaliicoccus</taxon>
    </lineage>
</organism>
<feature type="compositionally biased region" description="Low complexity" evidence="1">
    <location>
        <begin position="39"/>
        <end position="59"/>
    </location>
</feature>
<dbReference type="Proteomes" id="UP000242084">
    <property type="component" value="Chromosome 1"/>
</dbReference>
<sequence>MNPILDLQKANIPEGMREAQQGPGPTSQGGGGGGGGGSSLPSSSFSIFNGNSSLSIACS</sequence>
<protein>
    <submittedName>
        <fullName evidence="2">Uncharacterized protein</fullName>
    </submittedName>
</protein>
<reference evidence="2 3" key="1">
    <citation type="submission" date="2017-06" db="EMBL/GenBank/DDBJ databases">
        <authorList>
            <consortium name="Pathogen Informatics"/>
        </authorList>
    </citation>
    <scope>NUCLEOTIDE SEQUENCE [LARGE SCALE GENOMIC DNA]</scope>
    <source>
        <strain evidence="2 3">NCTC13839</strain>
    </source>
</reference>